<keyword evidence="2" id="KW-0456">Lyase</keyword>
<dbReference type="SUPFAM" id="SSF52317">
    <property type="entry name" value="Class I glutamine amidotransferase-like"/>
    <property type="match status" value="1"/>
</dbReference>
<accession>A0A1X0XPC8</accession>
<reference evidence="5 6" key="1">
    <citation type="submission" date="2017-03" db="EMBL/GenBank/DDBJ databases">
        <title>Genome sequence of Geothermobacter sp. EPR-M, Deep-Sea Iron Reducer.</title>
        <authorList>
            <person name="Tully B."/>
            <person name="Savalia P."/>
            <person name="Abuyen K."/>
            <person name="Baughan C."/>
            <person name="Romero E."/>
            <person name="Ronkowski C."/>
            <person name="Torres B."/>
            <person name="Tremblay J."/>
            <person name="Trujillo A."/>
            <person name="Tyler M."/>
            <person name="Perez-Rodriguez I."/>
            <person name="Amend J."/>
        </authorList>
    </citation>
    <scope>NUCLEOTIDE SEQUENCE [LARGE SCALE GENOMIC DNA]</scope>
    <source>
        <strain evidence="5 6">EPR-M</strain>
    </source>
</reference>
<dbReference type="GO" id="GO:0019243">
    <property type="term" value="P:methylglyoxal catabolic process to D-lactate via S-lactoyl-glutathione"/>
    <property type="evidence" value="ECO:0007669"/>
    <property type="project" value="TreeGrafter"/>
</dbReference>
<dbReference type="Proteomes" id="UP000193136">
    <property type="component" value="Unassembled WGS sequence"/>
</dbReference>
<evidence type="ECO:0000259" key="4">
    <source>
        <dbReference type="Pfam" id="PF01965"/>
    </source>
</evidence>
<dbReference type="InterPro" id="IPR002818">
    <property type="entry name" value="DJ-1/PfpI"/>
</dbReference>
<dbReference type="GO" id="GO:0019172">
    <property type="term" value="F:glyoxalase III activity"/>
    <property type="evidence" value="ECO:0007669"/>
    <property type="project" value="TreeGrafter"/>
</dbReference>
<evidence type="ECO:0000256" key="3">
    <source>
        <dbReference type="ARBA" id="ARBA00038493"/>
    </source>
</evidence>
<dbReference type="PANTHER" id="PTHR48094:SF11">
    <property type="entry name" value="GLUTATHIONE-INDEPENDENT GLYOXALASE HSP31-RELATED"/>
    <property type="match status" value="1"/>
</dbReference>
<evidence type="ECO:0000256" key="1">
    <source>
        <dbReference type="ARBA" id="ARBA00023016"/>
    </source>
</evidence>
<dbReference type="EMBL" id="NAAD01000031">
    <property type="protein sequence ID" value="ORJ54774.1"/>
    <property type="molecule type" value="Genomic_DNA"/>
</dbReference>
<keyword evidence="5" id="KW-0315">Glutamine amidotransferase</keyword>
<protein>
    <submittedName>
        <fullName evidence="5">Glutamine amidotransferase</fullName>
    </submittedName>
</protein>
<proteinExistence type="inferred from homology"/>
<dbReference type="GO" id="GO:0016740">
    <property type="term" value="F:transferase activity"/>
    <property type="evidence" value="ECO:0007669"/>
    <property type="project" value="UniProtKB-KW"/>
</dbReference>
<keyword evidence="5" id="KW-0808">Transferase</keyword>
<keyword evidence="6" id="KW-1185">Reference proteome</keyword>
<keyword evidence="1" id="KW-0346">Stress response</keyword>
<evidence type="ECO:0000256" key="2">
    <source>
        <dbReference type="ARBA" id="ARBA00023239"/>
    </source>
</evidence>
<evidence type="ECO:0000313" key="5">
    <source>
        <dbReference type="EMBL" id="ORJ54774.1"/>
    </source>
</evidence>
<feature type="domain" description="DJ-1/PfpI" evidence="4">
    <location>
        <begin position="27"/>
        <end position="216"/>
    </location>
</feature>
<dbReference type="OrthoDB" id="9792284at2"/>
<dbReference type="Gene3D" id="3.40.50.880">
    <property type="match status" value="1"/>
</dbReference>
<comment type="caution">
    <text evidence="5">The sequence shown here is derived from an EMBL/GenBank/DDBJ whole genome shotgun (WGS) entry which is preliminary data.</text>
</comment>
<dbReference type="PANTHER" id="PTHR48094">
    <property type="entry name" value="PROTEIN/NUCLEIC ACID DEGLYCASE DJ-1-RELATED"/>
    <property type="match status" value="1"/>
</dbReference>
<evidence type="ECO:0000313" key="6">
    <source>
        <dbReference type="Proteomes" id="UP000193136"/>
    </source>
</evidence>
<dbReference type="InterPro" id="IPR029062">
    <property type="entry name" value="Class_I_gatase-like"/>
</dbReference>
<comment type="similarity">
    <text evidence="3">Belongs to the peptidase C56 family. HSP31-like subfamily.</text>
</comment>
<dbReference type="GO" id="GO:0005737">
    <property type="term" value="C:cytoplasm"/>
    <property type="evidence" value="ECO:0007669"/>
    <property type="project" value="TreeGrafter"/>
</dbReference>
<name>A0A1X0XPC8_9BACT</name>
<dbReference type="Pfam" id="PF01965">
    <property type="entry name" value="DJ-1_PfpI"/>
    <property type="match status" value="1"/>
</dbReference>
<dbReference type="InterPro" id="IPR050325">
    <property type="entry name" value="Prot/Nucl_acid_deglycase"/>
</dbReference>
<dbReference type="CDD" id="cd03141">
    <property type="entry name" value="GATase1_Hsp31_like"/>
    <property type="match status" value="1"/>
</dbReference>
<dbReference type="AlphaFoldDB" id="A0A1X0XPC8"/>
<sequence length="221" mass="23696">MNKTVLMVVTSHDELAPGKPTGLWLEEFAIPWQLFREAGLKVSIASPLGGNVPIDPRSIEDEDKVVAWREAENVLLQTASLDELQLHKFDAIFLPGGHGAMFDLPENPVLKALLHSQIEAGRIVAAVCHGPAALVEVSLSDGRPLVAGRTLTAFTDAEERAVGLEDAVPFLLEAELRAKGADFVAGELWASHVEVDDKLVTGQNPASSAATAEAVIRLLRD</sequence>
<gene>
    <name evidence="5" type="ORF">B5V00_15680</name>
</gene>
<dbReference type="STRING" id="1969733.B5V00_15680"/>
<dbReference type="RefSeq" id="WP_085011765.1">
    <property type="nucleotide sequence ID" value="NZ_NAAD01000031.1"/>
</dbReference>
<organism evidence="5 6">
    <name type="scientific">Geothermobacter hydrogeniphilus</name>
    <dbReference type="NCBI Taxonomy" id="1969733"/>
    <lineage>
        <taxon>Bacteria</taxon>
        <taxon>Pseudomonadati</taxon>
        <taxon>Thermodesulfobacteriota</taxon>
        <taxon>Desulfuromonadia</taxon>
        <taxon>Desulfuromonadales</taxon>
        <taxon>Geothermobacteraceae</taxon>
        <taxon>Geothermobacter</taxon>
    </lineage>
</organism>